<dbReference type="GO" id="GO:0016887">
    <property type="term" value="F:ATP hydrolysis activity"/>
    <property type="evidence" value="ECO:0007669"/>
    <property type="project" value="InterPro"/>
</dbReference>
<comment type="similarity">
    <text evidence="2 10">Belongs to the cation transport ATPase (P-type) (TC 3.A.3) family. Type IB subfamily.</text>
</comment>
<dbReference type="SUPFAM" id="SSF81660">
    <property type="entry name" value="Metal cation-transporting ATPase, ATP-binding domain N"/>
    <property type="match status" value="1"/>
</dbReference>
<evidence type="ECO:0000256" key="9">
    <source>
        <dbReference type="ARBA" id="ARBA00023136"/>
    </source>
</evidence>
<keyword evidence="3 10" id="KW-0812">Transmembrane</keyword>
<dbReference type="EMBL" id="GCHU01028125">
    <property type="protein sequence ID" value="JAG85443.1"/>
    <property type="molecule type" value="Transcribed_RNA"/>
</dbReference>
<evidence type="ECO:0000256" key="10">
    <source>
        <dbReference type="RuleBase" id="RU362081"/>
    </source>
</evidence>
<dbReference type="InterPro" id="IPR023214">
    <property type="entry name" value="HAD_sf"/>
</dbReference>
<dbReference type="InterPro" id="IPR023299">
    <property type="entry name" value="ATPase_P-typ_cyto_dom_N"/>
</dbReference>
<dbReference type="Pfam" id="PF00702">
    <property type="entry name" value="Hydrolase"/>
    <property type="match status" value="1"/>
</dbReference>
<dbReference type="InterPro" id="IPR023298">
    <property type="entry name" value="ATPase_P-typ_TM_dom_sf"/>
</dbReference>
<dbReference type="SUPFAM" id="SSF81665">
    <property type="entry name" value="Calcium ATPase, transmembrane domain M"/>
    <property type="match status" value="1"/>
</dbReference>
<dbReference type="NCBIfam" id="TIGR01525">
    <property type="entry name" value="ATPase-IB_hvy"/>
    <property type="match status" value="1"/>
</dbReference>
<evidence type="ECO:0000256" key="1">
    <source>
        <dbReference type="ARBA" id="ARBA00004141"/>
    </source>
</evidence>
<dbReference type="InterPro" id="IPR027256">
    <property type="entry name" value="P-typ_ATPase_IB"/>
</dbReference>
<dbReference type="AlphaFoldDB" id="A0A0C9S3V5"/>
<dbReference type="SFLD" id="SFLDG00002">
    <property type="entry name" value="C1.7:_P-type_atpase_like"/>
    <property type="match status" value="1"/>
</dbReference>
<keyword evidence="9 10" id="KW-0472">Membrane</keyword>
<evidence type="ECO:0000256" key="4">
    <source>
        <dbReference type="ARBA" id="ARBA00022723"/>
    </source>
</evidence>
<organism evidence="12">
    <name type="scientific">Wollemia nobilis</name>
    <dbReference type="NCBI Taxonomy" id="56998"/>
    <lineage>
        <taxon>Eukaryota</taxon>
        <taxon>Viridiplantae</taxon>
        <taxon>Streptophyta</taxon>
        <taxon>Embryophyta</taxon>
        <taxon>Tracheophyta</taxon>
        <taxon>Spermatophyta</taxon>
        <taxon>Pinopsida</taxon>
        <taxon>Pinidae</taxon>
        <taxon>Conifers II</taxon>
        <taxon>Araucariales</taxon>
        <taxon>Araucariaceae</taxon>
        <taxon>Wollemia</taxon>
    </lineage>
</organism>
<evidence type="ECO:0000313" key="12">
    <source>
        <dbReference type="EMBL" id="JAG85443.1"/>
    </source>
</evidence>
<dbReference type="Gene3D" id="2.70.150.10">
    <property type="entry name" value="Calcium-transporting ATPase, cytoplasmic transduction domain A"/>
    <property type="match status" value="1"/>
</dbReference>
<dbReference type="InterPro" id="IPR006121">
    <property type="entry name" value="HMA_dom"/>
</dbReference>
<dbReference type="PANTHER" id="PTHR43520:SF19">
    <property type="entry name" value="COPPER-TRANSPORTING ATPASE PAA2, CHLOROPLASTIC"/>
    <property type="match status" value="1"/>
</dbReference>
<keyword evidence="8 10" id="KW-1133">Transmembrane helix</keyword>
<dbReference type="InterPro" id="IPR008250">
    <property type="entry name" value="ATPase_P-typ_transduc_dom_A_sf"/>
</dbReference>
<dbReference type="InterPro" id="IPR001757">
    <property type="entry name" value="P_typ_ATPase"/>
</dbReference>
<dbReference type="CDD" id="cd00371">
    <property type="entry name" value="HMA"/>
    <property type="match status" value="1"/>
</dbReference>
<dbReference type="SUPFAM" id="SSF81653">
    <property type="entry name" value="Calcium ATPase, transduction domain A"/>
    <property type="match status" value="1"/>
</dbReference>
<keyword evidence="5 10" id="KW-0547">Nucleotide-binding</keyword>
<feature type="transmembrane region" description="Helical" evidence="10">
    <location>
        <begin position="269"/>
        <end position="289"/>
    </location>
</feature>
<dbReference type="Pfam" id="PF00122">
    <property type="entry name" value="E1-E2_ATPase"/>
    <property type="match status" value="1"/>
</dbReference>
<accession>A0A0C9S3V5</accession>
<evidence type="ECO:0000256" key="5">
    <source>
        <dbReference type="ARBA" id="ARBA00022741"/>
    </source>
</evidence>
<name>A0A0C9S3V5_9CONI</name>
<dbReference type="NCBIfam" id="TIGR01494">
    <property type="entry name" value="ATPase_P-type"/>
    <property type="match status" value="2"/>
</dbReference>
<dbReference type="InterPro" id="IPR018303">
    <property type="entry name" value="ATPase_P-typ_P_site"/>
</dbReference>
<dbReference type="SFLD" id="SFLDS00003">
    <property type="entry name" value="Haloacid_Dehalogenase"/>
    <property type="match status" value="1"/>
</dbReference>
<dbReference type="InterPro" id="IPR059000">
    <property type="entry name" value="ATPase_P-type_domA"/>
</dbReference>
<keyword evidence="7" id="KW-1278">Translocase</keyword>
<feature type="transmembrane region" description="Helical" evidence="10">
    <location>
        <begin position="842"/>
        <end position="864"/>
    </location>
</feature>
<feature type="transmembrane region" description="Helical" evidence="10">
    <location>
        <begin position="198"/>
        <end position="217"/>
    </location>
</feature>
<dbReference type="Gene3D" id="3.40.1110.10">
    <property type="entry name" value="Calcium-transporting ATPase, cytoplasmic domain N"/>
    <property type="match status" value="1"/>
</dbReference>
<dbReference type="Gene3D" id="3.40.50.1000">
    <property type="entry name" value="HAD superfamily/HAD-like"/>
    <property type="match status" value="1"/>
</dbReference>
<feature type="transmembrane region" description="Helical" evidence="10">
    <location>
        <begin position="514"/>
        <end position="537"/>
    </location>
</feature>
<evidence type="ECO:0000256" key="7">
    <source>
        <dbReference type="ARBA" id="ARBA00022967"/>
    </source>
</evidence>
<protein>
    <submittedName>
        <fullName evidence="12">TSA: Wollemia nobilis Ref_Wollemi_Transcript_28344_3340 transcribed RNA sequence</fullName>
    </submittedName>
</protein>
<dbReference type="GO" id="GO:0043682">
    <property type="term" value="F:P-type divalent copper transporter activity"/>
    <property type="evidence" value="ECO:0007669"/>
    <property type="project" value="TreeGrafter"/>
</dbReference>
<proteinExistence type="inferred from homology"/>
<evidence type="ECO:0000259" key="11">
    <source>
        <dbReference type="PROSITE" id="PS50846"/>
    </source>
</evidence>
<feature type="transmembrane region" description="Helical" evidence="10">
    <location>
        <begin position="870"/>
        <end position="891"/>
    </location>
</feature>
<reference evidence="12" key="1">
    <citation type="submission" date="2015-02" db="EMBL/GenBank/DDBJ databases">
        <title>A transcriptome of Wollemia nobilis - a relic of Gondwana.</title>
        <authorList>
            <person name="Chia J.Y."/>
            <person name="Leong Y.S."/>
            <person name="Abdul Karim S."/>
            <person name="Wan Azmi N."/>
            <person name="Hercus R."/>
            <person name="Croft L."/>
        </authorList>
    </citation>
    <scope>NUCLEOTIDE SEQUENCE</scope>
    <source>
        <strain evidence="12">MaeBrown</strain>
        <tissue evidence="12">Leaf</tissue>
    </source>
</reference>
<feature type="domain" description="HMA" evidence="11">
    <location>
        <begin position="93"/>
        <end position="165"/>
    </location>
</feature>
<dbReference type="PROSITE" id="PS00154">
    <property type="entry name" value="ATPASE_E1_E2"/>
    <property type="match status" value="1"/>
</dbReference>
<keyword evidence="6 10" id="KW-0067">ATP-binding</keyword>
<dbReference type="GO" id="GO:0055070">
    <property type="term" value="P:copper ion homeostasis"/>
    <property type="evidence" value="ECO:0007669"/>
    <property type="project" value="TreeGrafter"/>
</dbReference>
<evidence type="ECO:0000256" key="6">
    <source>
        <dbReference type="ARBA" id="ARBA00022840"/>
    </source>
</evidence>
<dbReference type="InterPro" id="IPR036163">
    <property type="entry name" value="HMA_dom_sf"/>
</dbReference>
<dbReference type="FunFam" id="2.70.150.10:FF:000002">
    <property type="entry name" value="Copper-transporting ATPase 1, putative"/>
    <property type="match status" value="1"/>
</dbReference>
<sequence>MAMATSQAQLFSHFGGIPQKYSSTECNFRRTKWLRPLFGTGKPLLGNLSGKQCRRRAKLSAKSPFVCRAQAIDIGLSDAKHEQSTGVKKGDLDSVVIDIEGMMCGSCAARVRNLLLADSRVESAAVNMVTEMAAIRLKTDAGSPDVGVVAEELARRLTDCGFPSKKRKASSSVVNNKIKWEEMLRKKEEALQRSRNKVAFAWTLVALCCGGHGAHFLHSLGFHVGHGSVWGILDNVYLKCGTALTALLGPGRDILMDGFKAFLQKSPNMNSLVGFGAVSAFMMSAVSLAYPDLNWNASFFDEPVMLLGFVLLGRSLEERARLQASSDMNDLLSLVSSQSRLVVPMDGGSTFTNEVLPSEAACFEVPTDEIRSGDFILVLPGETIPVDGKVVAGTSVVDESMLTGEPLPVRKESGLTVSAGTVNWEGPLRIEVTTTGAMSTISKIIQMVEEAQGQEAPVQRLADAIAGPFAYTIMALSGATLLFWYYFGTSFFPDVLLNDIVGPDESSLLLGLKLATNVLVVACPCALGLATPTAVLVGTSLGAKHGLLVRGGDVLERLAGVDIIVLDKTGTLTEGKPTVAAVAALHYNEETILKLAAAVEKTTNHPIAKAIIDKAESLNLEIPFTRGQLTEPGFGALAEVDGVLVAVGLMEWVHGCFKKQSGKFDLTDLESHIREIFSNRQSSLEQSKSVVYVGREGEGIIGAIVVADVLRSDAKTTVARLQKMGIETILLSGDREEAVSSVAEMVGIRNKELVNACFRPNEKSSFISSLQNQGHSVAMVGDGINDAPALARADVGVALRLQAREDAASDAASVILLGNRLSQILEAVDLARATINKVHQNLTWAIAYNLVAIPLAAGALLPAFDFALTPSMAGGMMAFSSVFVVTNSLLLQFHRIGIPENNDKSSDFLRYKTKGAQVHKQAIRLP</sequence>
<dbReference type="SUPFAM" id="SSF55008">
    <property type="entry name" value="HMA, heavy metal-associated domain"/>
    <property type="match status" value="1"/>
</dbReference>
<feature type="transmembrane region" description="Helical" evidence="10">
    <location>
        <begin position="469"/>
        <end position="487"/>
    </location>
</feature>
<dbReference type="PANTHER" id="PTHR43520">
    <property type="entry name" value="ATP7, ISOFORM B"/>
    <property type="match status" value="1"/>
</dbReference>
<evidence type="ECO:0000256" key="8">
    <source>
        <dbReference type="ARBA" id="ARBA00022989"/>
    </source>
</evidence>
<dbReference type="PROSITE" id="PS50846">
    <property type="entry name" value="HMA_2"/>
    <property type="match status" value="1"/>
</dbReference>
<dbReference type="GO" id="GO:0005507">
    <property type="term" value="F:copper ion binding"/>
    <property type="evidence" value="ECO:0007669"/>
    <property type="project" value="TreeGrafter"/>
</dbReference>
<keyword evidence="4 10" id="KW-0479">Metal-binding</keyword>
<evidence type="ECO:0000256" key="3">
    <source>
        <dbReference type="ARBA" id="ARBA00022692"/>
    </source>
</evidence>
<dbReference type="InterPro" id="IPR036412">
    <property type="entry name" value="HAD-like_sf"/>
</dbReference>
<dbReference type="GO" id="GO:0005524">
    <property type="term" value="F:ATP binding"/>
    <property type="evidence" value="ECO:0007669"/>
    <property type="project" value="UniProtKB-UniRule"/>
</dbReference>
<dbReference type="Gene3D" id="3.30.70.100">
    <property type="match status" value="1"/>
</dbReference>
<evidence type="ECO:0000256" key="2">
    <source>
        <dbReference type="ARBA" id="ARBA00006024"/>
    </source>
</evidence>
<dbReference type="PRINTS" id="PR00119">
    <property type="entry name" value="CATATPASE"/>
</dbReference>
<dbReference type="SUPFAM" id="SSF56784">
    <property type="entry name" value="HAD-like"/>
    <property type="match status" value="1"/>
</dbReference>
<dbReference type="Pfam" id="PF00403">
    <property type="entry name" value="HMA"/>
    <property type="match status" value="1"/>
</dbReference>
<dbReference type="SFLD" id="SFLDF00027">
    <property type="entry name" value="p-type_atpase"/>
    <property type="match status" value="1"/>
</dbReference>
<dbReference type="InterPro" id="IPR044492">
    <property type="entry name" value="P_typ_ATPase_HD_dom"/>
</dbReference>
<comment type="subcellular location">
    <subcellularLocation>
        <location evidence="1">Membrane</location>
        <topology evidence="1">Multi-pass membrane protein</topology>
    </subcellularLocation>
</comment>
<dbReference type="GO" id="GO:0016020">
    <property type="term" value="C:membrane"/>
    <property type="evidence" value="ECO:0007669"/>
    <property type="project" value="UniProtKB-SubCell"/>
</dbReference>
<dbReference type="FunFam" id="3.40.1110.10:FF:000046">
    <property type="entry name" value="Copper-transporting ATPase PAA2, chloroplastic"/>
    <property type="match status" value="1"/>
</dbReference>